<evidence type="ECO:0000256" key="3">
    <source>
        <dbReference type="ARBA" id="ARBA00022695"/>
    </source>
</evidence>
<evidence type="ECO:0000313" key="8">
    <source>
        <dbReference type="Proteomes" id="UP000748308"/>
    </source>
</evidence>
<dbReference type="EMBL" id="VGIY01000067">
    <property type="protein sequence ID" value="MBM3317027.1"/>
    <property type="molecule type" value="Genomic_DNA"/>
</dbReference>
<gene>
    <name evidence="7" type="ORF">FJY75_04155</name>
</gene>
<keyword evidence="3 7" id="KW-0548">Nucleotidyltransferase</keyword>
<dbReference type="Gene3D" id="3.90.550.10">
    <property type="entry name" value="Spore Coat Polysaccharide Biosynthesis Protein SpsA, Chain A"/>
    <property type="match status" value="1"/>
</dbReference>
<dbReference type="InterPro" id="IPR056818">
    <property type="entry name" value="GlmU/GlgC-like_hexapep"/>
</dbReference>
<dbReference type="InterPro" id="IPR005835">
    <property type="entry name" value="NTP_transferase_dom"/>
</dbReference>
<dbReference type="Pfam" id="PF00483">
    <property type="entry name" value="NTP_transferase"/>
    <property type="match status" value="1"/>
</dbReference>
<dbReference type="GO" id="GO:0005978">
    <property type="term" value="P:glycogen biosynthetic process"/>
    <property type="evidence" value="ECO:0007669"/>
    <property type="project" value="UniProtKB-KW"/>
</dbReference>
<evidence type="ECO:0000259" key="6">
    <source>
        <dbReference type="Pfam" id="PF24894"/>
    </source>
</evidence>
<proteinExistence type="inferred from homology"/>
<dbReference type="AlphaFoldDB" id="A0A938BQC7"/>
<comment type="similarity">
    <text evidence="1">Belongs to the bacterial/plant glucose-1-phosphate adenylyltransferase family.</text>
</comment>
<dbReference type="PANTHER" id="PTHR43523:SF2">
    <property type="entry name" value="GLUCOSE-1-PHOSPHATE ADENYLYLTRANSFERASE"/>
    <property type="match status" value="1"/>
</dbReference>
<accession>A0A938BQC7</accession>
<dbReference type="Gene3D" id="2.160.10.10">
    <property type="entry name" value="Hexapeptide repeat proteins"/>
    <property type="match status" value="1"/>
</dbReference>
<name>A0A938BQC7_UNCEI</name>
<evidence type="ECO:0000259" key="5">
    <source>
        <dbReference type="Pfam" id="PF00483"/>
    </source>
</evidence>
<dbReference type="GO" id="GO:0008878">
    <property type="term" value="F:glucose-1-phosphate adenylyltransferase activity"/>
    <property type="evidence" value="ECO:0007669"/>
    <property type="project" value="InterPro"/>
</dbReference>
<feature type="domain" description="Nucleotidyl transferase" evidence="5">
    <location>
        <begin position="12"/>
        <end position="261"/>
    </location>
</feature>
<evidence type="ECO:0000256" key="4">
    <source>
        <dbReference type="ARBA" id="ARBA00023056"/>
    </source>
</evidence>
<dbReference type="CDD" id="cd04651">
    <property type="entry name" value="LbH_G1P_AT_C"/>
    <property type="match status" value="1"/>
</dbReference>
<keyword evidence="2" id="KW-0808">Transferase</keyword>
<dbReference type="InterPro" id="IPR011004">
    <property type="entry name" value="Trimer_LpxA-like_sf"/>
</dbReference>
<sequence>MLSRITFPQTTGMVLAGGRVGELSVLTLERPKAALPFAGHFRIVDFALSNMARAGITNVGILSQYRPSSLIDHIGVGESWDFVGLERGAKILPPYHAAEATDWYRGNADAVLQNLSYLEGRDTQIALIVSGDHIYAMDYRRLILEHLERGAELTMAFKRIPEPDRRYGYGVLDASGRVVEYAEKPASPPGDLVSLTIYVFQMEPLAEVLLALREHDSIEFGRDVIPAMLARGRVYGHIHDGYWAYTRTVDSYYDAHRDLLDGKIDIDAWQVRTNNVDNGLVRQVPPIFRAWTEASDCLISEGCIVEGAVRGSVLGPGVRIGRGAVVEASILFGDAVVEPGARVRAAIVDKRALIGAQAAVGIDAPAEGGARGAVVSAKGIALVGKAARLQPGSRLPRGGIVAPGEER</sequence>
<dbReference type="Proteomes" id="UP000748308">
    <property type="component" value="Unassembled WGS sequence"/>
</dbReference>
<evidence type="ECO:0000256" key="1">
    <source>
        <dbReference type="ARBA" id="ARBA00010443"/>
    </source>
</evidence>
<dbReference type="InterPro" id="IPR029044">
    <property type="entry name" value="Nucleotide-diphossugar_trans"/>
</dbReference>
<comment type="caution">
    <text evidence="7">The sequence shown here is derived from an EMBL/GenBank/DDBJ whole genome shotgun (WGS) entry which is preliminary data.</text>
</comment>
<evidence type="ECO:0000313" key="7">
    <source>
        <dbReference type="EMBL" id="MBM3317027.1"/>
    </source>
</evidence>
<protein>
    <submittedName>
        <fullName evidence="7">Glucose-1-phosphate adenylyltransferase</fullName>
    </submittedName>
</protein>
<reference evidence="7" key="1">
    <citation type="submission" date="2019-03" db="EMBL/GenBank/DDBJ databases">
        <title>Lake Tanganyika Metagenome-Assembled Genomes (MAGs).</title>
        <authorList>
            <person name="Tran P."/>
        </authorList>
    </citation>
    <scope>NUCLEOTIDE SEQUENCE</scope>
    <source>
        <strain evidence="7">M_DeepCast_400m_m2_100</strain>
    </source>
</reference>
<keyword evidence="4" id="KW-0320">Glycogen biosynthesis</keyword>
<dbReference type="SUPFAM" id="SSF51161">
    <property type="entry name" value="Trimeric LpxA-like enzymes"/>
    <property type="match status" value="1"/>
</dbReference>
<dbReference type="Pfam" id="PF24894">
    <property type="entry name" value="Hexapep_GlmU"/>
    <property type="match status" value="1"/>
</dbReference>
<dbReference type="InterPro" id="IPR011831">
    <property type="entry name" value="ADP-Glc_PPase"/>
</dbReference>
<organism evidence="7 8">
    <name type="scientific">Eiseniibacteriota bacterium</name>
    <dbReference type="NCBI Taxonomy" id="2212470"/>
    <lineage>
        <taxon>Bacteria</taxon>
        <taxon>Candidatus Eiseniibacteriota</taxon>
    </lineage>
</organism>
<dbReference type="PANTHER" id="PTHR43523">
    <property type="entry name" value="GLUCOSE-1-PHOSPHATE ADENYLYLTRANSFERASE-RELATED"/>
    <property type="match status" value="1"/>
</dbReference>
<dbReference type="CDD" id="cd02508">
    <property type="entry name" value="ADP_Glucose_PP"/>
    <property type="match status" value="1"/>
</dbReference>
<evidence type="ECO:0000256" key="2">
    <source>
        <dbReference type="ARBA" id="ARBA00022679"/>
    </source>
</evidence>
<feature type="domain" description="Glucose-1-phosphate adenylyltransferase/Bifunctional protein GlmU-like C-terminal hexapeptide" evidence="6">
    <location>
        <begin position="293"/>
        <end position="383"/>
    </location>
</feature>
<dbReference type="SUPFAM" id="SSF53448">
    <property type="entry name" value="Nucleotide-diphospho-sugar transferases"/>
    <property type="match status" value="1"/>
</dbReference>